<dbReference type="AlphaFoldDB" id="A0A842YNN7"/>
<evidence type="ECO:0000313" key="3">
    <source>
        <dbReference type="EMBL" id="MBE2899991.1"/>
    </source>
</evidence>
<gene>
    <name evidence="3" type="ORF">DNK57_04045</name>
</gene>
<comment type="caution">
    <text evidence="3">The sequence shown here is derived from an EMBL/GenBank/DDBJ whole genome shotgun (WGS) entry which is preliminary data.</text>
</comment>
<feature type="transmembrane region" description="Helical" evidence="2">
    <location>
        <begin position="151"/>
        <end position="177"/>
    </location>
</feature>
<feature type="compositionally biased region" description="Polar residues" evidence="1">
    <location>
        <begin position="60"/>
        <end position="83"/>
    </location>
</feature>
<reference evidence="3" key="1">
    <citation type="submission" date="2018-06" db="EMBL/GenBank/DDBJ databases">
        <title>Draft genome sequence of Methanothermobacter thermautotrophicus Strain WHS, a thermophilic, hydrogenotrophic methanogen isolated from Washburn Hot Springs in Yellowstone National Park, USA.</title>
        <authorList>
            <person name="Mckay L.J."/>
            <person name="Klingelsmith K."/>
            <person name="Inskeep W.P."/>
            <person name="Fields M.W."/>
        </authorList>
    </citation>
    <scope>NUCLEOTIDE SEQUENCE</scope>
    <source>
        <strain evidence="3">WHS</strain>
    </source>
</reference>
<keyword evidence="2" id="KW-1133">Transmembrane helix</keyword>
<feature type="transmembrane region" description="Helical" evidence="2">
    <location>
        <begin position="119"/>
        <end position="139"/>
    </location>
</feature>
<evidence type="ECO:0008006" key="5">
    <source>
        <dbReference type="Google" id="ProtNLM"/>
    </source>
</evidence>
<sequence>MRIRRILRTLTGVLPFAGIMVADVACAASCPYGLVNDPYPGQCPRFTDLNGDGICDLSQSTTDYSTAEDTSQDASNDQSNSEDFQVAEDSGNGAGHSGGVDTPEETLQPPPADETPADYHMIPLSLILTAAYMVTLYLLRSGLIRKSMYRRIWNVIITAGYAGTGVTGVLLLLFIRLGIKTALNPSVTYWHAELAILMVIGTLIHIHIYWKQFRGIFRHIKNKISSP</sequence>
<organism evidence="3 4">
    <name type="scientific">Methanothermobacter thermautotrophicus</name>
    <name type="common">Methanobacterium thermoformicicum</name>
    <dbReference type="NCBI Taxonomy" id="145262"/>
    <lineage>
        <taxon>Archaea</taxon>
        <taxon>Methanobacteriati</taxon>
        <taxon>Methanobacteriota</taxon>
        <taxon>Methanomada group</taxon>
        <taxon>Methanobacteria</taxon>
        <taxon>Methanobacteriales</taxon>
        <taxon>Methanobacteriaceae</taxon>
        <taxon>Methanothermobacter</taxon>
    </lineage>
</organism>
<dbReference type="EMBL" id="QKOF01000005">
    <property type="protein sequence ID" value="MBE2899991.1"/>
    <property type="molecule type" value="Genomic_DNA"/>
</dbReference>
<dbReference type="Proteomes" id="UP000646659">
    <property type="component" value="Unassembled WGS sequence"/>
</dbReference>
<proteinExistence type="predicted"/>
<protein>
    <recommendedName>
        <fullName evidence="5">DUF4405 domain-containing protein</fullName>
    </recommendedName>
</protein>
<evidence type="ECO:0000313" key="4">
    <source>
        <dbReference type="Proteomes" id="UP000646659"/>
    </source>
</evidence>
<feature type="transmembrane region" description="Helical" evidence="2">
    <location>
        <begin position="189"/>
        <end position="210"/>
    </location>
</feature>
<dbReference type="RefSeq" id="WP_192961760.1">
    <property type="nucleotide sequence ID" value="NZ_QKOF01000005.1"/>
</dbReference>
<feature type="region of interest" description="Disordered" evidence="1">
    <location>
        <begin position="60"/>
        <end position="114"/>
    </location>
</feature>
<keyword evidence="2" id="KW-0472">Membrane</keyword>
<evidence type="ECO:0000256" key="1">
    <source>
        <dbReference type="SAM" id="MobiDB-lite"/>
    </source>
</evidence>
<accession>A0A842YNN7</accession>
<dbReference type="OrthoDB" id="82300at2157"/>
<keyword evidence="2" id="KW-0812">Transmembrane</keyword>
<evidence type="ECO:0000256" key="2">
    <source>
        <dbReference type="SAM" id="Phobius"/>
    </source>
</evidence>
<name>A0A842YNN7_METTF</name>